<dbReference type="Proteomes" id="UP000186817">
    <property type="component" value="Unassembled WGS sequence"/>
</dbReference>
<reference evidence="2 3" key="1">
    <citation type="submission" date="2016-02" db="EMBL/GenBank/DDBJ databases">
        <title>Genome analysis of coral dinoflagellate symbionts highlights evolutionary adaptations to a symbiotic lifestyle.</title>
        <authorList>
            <person name="Aranda M."/>
            <person name="Li Y."/>
            <person name="Liew Y.J."/>
            <person name="Baumgarten S."/>
            <person name="Simakov O."/>
            <person name="Wilson M."/>
            <person name="Piel J."/>
            <person name="Ashoor H."/>
            <person name="Bougouffa S."/>
            <person name="Bajic V.B."/>
            <person name="Ryu T."/>
            <person name="Ravasi T."/>
            <person name="Bayer T."/>
            <person name="Micklem G."/>
            <person name="Kim H."/>
            <person name="Bhak J."/>
            <person name="Lajeunesse T.C."/>
            <person name="Voolstra C.R."/>
        </authorList>
    </citation>
    <scope>NUCLEOTIDE SEQUENCE [LARGE SCALE GENOMIC DNA]</scope>
    <source>
        <strain evidence="2 3">CCMP2467</strain>
    </source>
</reference>
<keyword evidence="3" id="KW-1185">Reference proteome</keyword>
<gene>
    <name evidence="2" type="ORF">AK812_SmicGene4295</name>
</gene>
<proteinExistence type="predicted"/>
<protein>
    <submittedName>
        <fullName evidence="2">Uncharacterized protein</fullName>
    </submittedName>
</protein>
<dbReference type="AlphaFoldDB" id="A0A1Q9EWY5"/>
<evidence type="ECO:0000313" key="3">
    <source>
        <dbReference type="Proteomes" id="UP000186817"/>
    </source>
</evidence>
<dbReference type="EMBL" id="LSRX01000053">
    <property type="protein sequence ID" value="OLQ11873.1"/>
    <property type="molecule type" value="Genomic_DNA"/>
</dbReference>
<comment type="caution">
    <text evidence="2">The sequence shown here is derived from an EMBL/GenBank/DDBJ whole genome shotgun (WGS) entry which is preliminary data.</text>
</comment>
<sequence>MKLLSSGAAGGPAPDLAASEGGRRHHGRRREVKSSRQILYHGIFEDRGVENVKLQHPLSLDSGRLDPENFGLLLLNLSLR</sequence>
<organism evidence="2 3">
    <name type="scientific">Symbiodinium microadriaticum</name>
    <name type="common">Dinoflagellate</name>
    <name type="synonym">Zooxanthella microadriatica</name>
    <dbReference type="NCBI Taxonomy" id="2951"/>
    <lineage>
        <taxon>Eukaryota</taxon>
        <taxon>Sar</taxon>
        <taxon>Alveolata</taxon>
        <taxon>Dinophyceae</taxon>
        <taxon>Suessiales</taxon>
        <taxon>Symbiodiniaceae</taxon>
        <taxon>Symbiodinium</taxon>
    </lineage>
</organism>
<feature type="region of interest" description="Disordered" evidence="1">
    <location>
        <begin position="1"/>
        <end position="34"/>
    </location>
</feature>
<name>A0A1Q9EWY5_SYMMI</name>
<evidence type="ECO:0000256" key="1">
    <source>
        <dbReference type="SAM" id="MobiDB-lite"/>
    </source>
</evidence>
<feature type="compositionally biased region" description="Low complexity" evidence="1">
    <location>
        <begin position="1"/>
        <end position="19"/>
    </location>
</feature>
<evidence type="ECO:0000313" key="2">
    <source>
        <dbReference type="EMBL" id="OLQ11873.1"/>
    </source>
</evidence>
<accession>A0A1Q9EWY5</accession>